<keyword evidence="3" id="KW-0560">Oxidoreductase</keyword>
<dbReference type="InterPro" id="IPR036661">
    <property type="entry name" value="Luciferase-like_sf"/>
</dbReference>
<dbReference type="InterPro" id="IPR011251">
    <property type="entry name" value="Luciferase-like_dom"/>
</dbReference>
<dbReference type="PANTHER" id="PTHR42847">
    <property type="entry name" value="ALKANESULFONATE MONOOXYGENASE"/>
    <property type="match status" value="1"/>
</dbReference>
<evidence type="ECO:0000256" key="2">
    <source>
        <dbReference type="ARBA" id="ARBA00022643"/>
    </source>
</evidence>
<evidence type="ECO:0000256" key="3">
    <source>
        <dbReference type="ARBA" id="ARBA00023002"/>
    </source>
</evidence>
<evidence type="ECO:0000313" key="6">
    <source>
        <dbReference type="EMBL" id="XDI04157.1"/>
    </source>
</evidence>
<dbReference type="InterPro" id="IPR050172">
    <property type="entry name" value="SsuD_RutA_monooxygenase"/>
</dbReference>
<evidence type="ECO:0000259" key="5">
    <source>
        <dbReference type="Pfam" id="PF00296"/>
    </source>
</evidence>
<accession>A0AB39BDP3</accession>
<dbReference type="GO" id="GO:0046306">
    <property type="term" value="P:alkanesulfonate catabolic process"/>
    <property type="evidence" value="ECO:0007669"/>
    <property type="project" value="TreeGrafter"/>
</dbReference>
<keyword evidence="4" id="KW-0503">Monooxygenase</keyword>
<protein>
    <submittedName>
        <fullName evidence="6">LLM class flavin-dependent oxidoreductase</fullName>
    </submittedName>
</protein>
<dbReference type="PANTHER" id="PTHR42847:SF4">
    <property type="entry name" value="ALKANESULFONATE MONOOXYGENASE-RELATED"/>
    <property type="match status" value="1"/>
</dbReference>
<organism evidence="6">
    <name type="scientific">Herbiconiux sp. A18JL235</name>
    <dbReference type="NCBI Taxonomy" id="3152363"/>
    <lineage>
        <taxon>Bacteria</taxon>
        <taxon>Bacillati</taxon>
        <taxon>Actinomycetota</taxon>
        <taxon>Actinomycetes</taxon>
        <taxon>Micrococcales</taxon>
        <taxon>Microbacteriaceae</taxon>
        <taxon>Herbiconiux</taxon>
    </lineage>
</organism>
<proteinExistence type="predicted"/>
<dbReference type="Gene3D" id="3.20.20.30">
    <property type="entry name" value="Luciferase-like domain"/>
    <property type="match status" value="1"/>
</dbReference>
<evidence type="ECO:0000256" key="4">
    <source>
        <dbReference type="ARBA" id="ARBA00023033"/>
    </source>
</evidence>
<keyword evidence="2" id="KW-0288">FMN</keyword>
<dbReference type="SUPFAM" id="SSF51679">
    <property type="entry name" value="Bacterial luciferase-like"/>
    <property type="match status" value="1"/>
</dbReference>
<evidence type="ECO:0000256" key="1">
    <source>
        <dbReference type="ARBA" id="ARBA00022630"/>
    </source>
</evidence>
<dbReference type="AlphaFoldDB" id="A0AB39BDP3"/>
<dbReference type="GO" id="GO:0008726">
    <property type="term" value="F:alkanesulfonate monooxygenase activity"/>
    <property type="evidence" value="ECO:0007669"/>
    <property type="project" value="TreeGrafter"/>
</dbReference>
<feature type="domain" description="Luciferase-like" evidence="5">
    <location>
        <begin position="1"/>
        <end position="315"/>
    </location>
</feature>
<gene>
    <name evidence="6" type="ORF">ABFY20_12455</name>
</gene>
<dbReference type="Pfam" id="PF00296">
    <property type="entry name" value="Bac_luciferase"/>
    <property type="match status" value="1"/>
</dbReference>
<dbReference type="EMBL" id="CP162511">
    <property type="protein sequence ID" value="XDI04157.1"/>
    <property type="molecule type" value="Genomic_DNA"/>
</dbReference>
<sequence>MRFGYWTPMFGGWLRNVDDEGTPLTFPHLAEIARAAEAGGFDLTLVPELNLNDIRGFAGPTFDAWATTTALAAVTSTLELMVALRPSYHPPALTAKQAATMQAVAEGRLTLNVVSAWWAEEARQYGVEFREHDDRYALTAEYVEVLRGLWSETPYTHHGDHFTLDGTYLEPKPEVVPLVYAGGESEAGRTAIAGFADAYLTHGGTVDELAAKIADMRRRRAEAGREPFERFGMAGFAIVRDTEAEAQAELDRITDVRHGAAYESYQDFVSKSQLDTRVDLKDYSVSNRGLRPGFVGTPGQVAERILEFEAVGVDTLLLQFSPALEELQRFGEQVIPLVRAGRGRGGAGARA</sequence>
<name>A0AB39BDP3_9MICO</name>
<dbReference type="RefSeq" id="WP_368496568.1">
    <property type="nucleotide sequence ID" value="NZ_CP162511.1"/>
</dbReference>
<keyword evidence="1" id="KW-0285">Flavoprotein</keyword>
<reference evidence="6" key="1">
    <citation type="submission" date="2024-05" db="EMBL/GenBank/DDBJ databases">
        <title>Herbiconiux sp. A18JL235.</title>
        <authorList>
            <person name="Zhang G."/>
        </authorList>
    </citation>
    <scope>NUCLEOTIDE SEQUENCE</scope>
    <source>
        <strain evidence="6">A18JL235</strain>
    </source>
</reference>